<evidence type="ECO:0000256" key="4">
    <source>
        <dbReference type="ARBA" id="ARBA00022741"/>
    </source>
</evidence>
<keyword evidence="6" id="KW-0460">Magnesium</keyword>
<accession>A0A9X4BUU2</accession>
<dbReference type="GO" id="GO:0046872">
    <property type="term" value="F:metal ion binding"/>
    <property type="evidence" value="ECO:0007669"/>
    <property type="project" value="UniProtKB-KW"/>
</dbReference>
<evidence type="ECO:0000256" key="2">
    <source>
        <dbReference type="ARBA" id="ARBA00022695"/>
    </source>
</evidence>
<comment type="catalytic activity">
    <reaction evidence="10">
        <text>GTP + ATP = 3',3'-cGAMP + 2 diphosphate</text>
        <dbReference type="Rhea" id="RHEA:35647"/>
        <dbReference type="ChEBI" id="CHEBI:30616"/>
        <dbReference type="ChEBI" id="CHEBI:33019"/>
        <dbReference type="ChEBI" id="CHEBI:37565"/>
        <dbReference type="ChEBI" id="CHEBI:71501"/>
    </reaction>
    <physiologicalReaction direction="left-to-right" evidence="10">
        <dbReference type="Rhea" id="RHEA:35648"/>
    </physiologicalReaction>
</comment>
<evidence type="ECO:0000313" key="12">
    <source>
        <dbReference type="EMBL" id="MDC8639980.1"/>
    </source>
</evidence>
<name>A0A9X4BUU2_9XANT</name>
<dbReference type="GO" id="GO:0016779">
    <property type="term" value="F:nucleotidyltransferase activity"/>
    <property type="evidence" value="ECO:0007669"/>
    <property type="project" value="UniProtKB-KW"/>
</dbReference>
<dbReference type="GO" id="GO:0051607">
    <property type="term" value="P:defense response to virus"/>
    <property type="evidence" value="ECO:0007669"/>
    <property type="project" value="UniProtKB-KW"/>
</dbReference>
<keyword evidence="3" id="KW-0479">Metal-binding</keyword>
<evidence type="ECO:0000256" key="9">
    <source>
        <dbReference type="ARBA" id="ARBA00044145"/>
    </source>
</evidence>
<dbReference type="Proteomes" id="UP001140230">
    <property type="component" value="Unassembled WGS sequence"/>
</dbReference>
<dbReference type="RefSeq" id="WP_273664522.1">
    <property type="nucleotide sequence ID" value="NZ_CP168178.1"/>
</dbReference>
<gene>
    <name evidence="12" type="ORF">NY667_19770</name>
</gene>
<sequence>MSVFDCGSDMSKFHADEVTLSNDERTEMRERRDTGRHRLEIGLDEEEHAQPKMVCTQGSYAMHTMVQDPDFDYDIDDGVYFDEAALVDQHGFALTPLEAKERVCTALSRDKRFANPAEVFPKCVRQAYHQGYHIDMPVYRIRKEDDGCGGTREVFELAGDGSWDPSDARATTRWFKQQVADRNGESAGAGDQMRRVIRLTKLYARSRSDWKDETTSGIVITKLVSDHFVGFDGRDDEALLETWKAIKAQLDWSTEVAHPVNASKLAEAGNAKVRFFRDKLGSAIEQLAVLEDDCTRSEAREAWDEVYASSYFQALPEPVQKAEASRGFFIAAEARSDVRNDGNGRFG</sequence>
<keyword evidence="4" id="KW-0547">Nucleotide-binding</keyword>
<dbReference type="AlphaFoldDB" id="A0A9X4BUU2"/>
<organism evidence="12 13">
    <name type="scientific">Xanthomonas hortorum pv. hederae</name>
    <dbReference type="NCBI Taxonomy" id="453603"/>
    <lineage>
        <taxon>Bacteria</taxon>
        <taxon>Pseudomonadati</taxon>
        <taxon>Pseudomonadota</taxon>
        <taxon>Gammaproteobacteria</taxon>
        <taxon>Lysobacterales</taxon>
        <taxon>Lysobacteraceae</taxon>
        <taxon>Xanthomonas</taxon>
    </lineage>
</organism>
<evidence type="ECO:0000256" key="5">
    <source>
        <dbReference type="ARBA" id="ARBA00022840"/>
    </source>
</evidence>
<dbReference type="GO" id="GO:0009117">
    <property type="term" value="P:nucleotide metabolic process"/>
    <property type="evidence" value="ECO:0007669"/>
    <property type="project" value="UniProtKB-KW"/>
</dbReference>
<evidence type="ECO:0000256" key="3">
    <source>
        <dbReference type="ARBA" id="ARBA00022723"/>
    </source>
</evidence>
<evidence type="ECO:0000256" key="1">
    <source>
        <dbReference type="ARBA" id="ARBA00022679"/>
    </source>
</evidence>
<dbReference type="EMBL" id="JANWTP010000090">
    <property type="protein sequence ID" value="MDC8639980.1"/>
    <property type="molecule type" value="Genomic_DNA"/>
</dbReference>
<dbReference type="InterPro" id="IPR048445">
    <property type="entry name" value="DncV-like_NTFase"/>
</dbReference>
<keyword evidence="8" id="KW-0051">Antiviral defense</keyword>
<evidence type="ECO:0000256" key="8">
    <source>
        <dbReference type="ARBA" id="ARBA00023118"/>
    </source>
</evidence>
<evidence type="ECO:0000259" key="11">
    <source>
        <dbReference type="Pfam" id="PF21654"/>
    </source>
</evidence>
<feature type="domain" description="Cyclic GMP-AMP synthase DncV-like nucleotidyltransferase" evidence="11">
    <location>
        <begin position="55"/>
        <end position="139"/>
    </location>
</feature>
<evidence type="ECO:0000256" key="10">
    <source>
        <dbReference type="ARBA" id="ARBA00048304"/>
    </source>
</evidence>
<keyword evidence="7" id="KW-0546">Nucleotide metabolism</keyword>
<keyword evidence="5" id="KW-0067">ATP-binding</keyword>
<reference evidence="12" key="2">
    <citation type="submission" date="2022-08" db="EMBL/GenBank/DDBJ databases">
        <authorList>
            <person name="Iruegas-Bocardo F."/>
            <person name="Weisberg A.J."/>
            <person name="Riutta E.R."/>
            <person name="Kilday K."/>
            <person name="Bonkowski J.C."/>
            <person name="Creswell T."/>
            <person name="Daughtrey M.L."/>
            <person name="Rane K."/>
            <person name="Grunwald N.J."/>
            <person name="Chang J.H."/>
            <person name="Putnam M.L."/>
        </authorList>
    </citation>
    <scope>NUCLEOTIDE SEQUENCE</scope>
    <source>
        <strain evidence="12">22-338</strain>
    </source>
</reference>
<comment type="caution">
    <text evidence="12">The sequence shown here is derived from an EMBL/GenBank/DDBJ whole genome shotgun (WGS) entry which is preliminary data.</text>
</comment>
<evidence type="ECO:0000256" key="7">
    <source>
        <dbReference type="ARBA" id="ARBA00023080"/>
    </source>
</evidence>
<dbReference type="GO" id="GO:0005524">
    <property type="term" value="F:ATP binding"/>
    <property type="evidence" value="ECO:0007669"/>
    <property type="project" value="UniProtKB-KW"/>
</dbReference>
<protein>
    <recommendedName>
        <fullName evidence="9">Cyclic GMP-AMP synthase</fullName>
    </recommendedName>
</protein>
<reference evidence="12" key="1">
    <citation type="journal article" date="2022" name="Phytopathology">
        <title>Whole genome sequencing-based tracing of a 2022 introduction and outbreak of Xanthomonas hortorum pv. pelargonii.</title>
        <authorList>
            <person name="Iruegas Bocardo F."/>
            <person name="Weisberg A.J."/>
            <person name="Riutta E.R."/>
            <person name="Kilday K.B."/>
            <person name="Bonkowski J.C."/>
            <person name="Creswell T.C."/>
            <person name="Daughtrey M."/>
            <person name="Rane K.K."/>
            <person name="Grunwald N.J."/>
            <person name="Chang J.H."/>
            <person name="Putnam M."/>
        </authorList>
    </citation>
    <scope>NUCLEOTIDE SEQUENCE</scope>
    <source>
        <strain evidence="12">22-338</strain>
    </source>
</reference>
<evidence type="ECO:0000256" key="6">
    <source>
        <dbReference type="ARBA" id="ARBA00022842"/>
    </source>
</evidence>
<dbReference type="Pfam" id="PF21654">
    <property type="entry name" value="DncV-like_NTFase"/>
    <property type="match status" value="1"/>
</dbReference>
<keyword evidence="2" id="KW-0548">Nucleotidyltransferase</keyword>
<evidence type="ECO:0000313" key="13">
    <source>
        <dbReference type="Proteomes" id="UP001140230"/>
    </source>
</evidence>
<keyword evidence="1" id="KW-0808">Transferase</keyword>
<proteinExistence type="predicted"/>